<evidence type="ECO:0000259" key="10">
    <source>
        <dbReference type="PROSITE" id="PS50109"/>
    </source>
</evidence>
<dbReference type="PANTHER" id="PTHR43065">
    <property type="entry name" value="SENSOR HISTIDINE KINASE"/>
    <property type="match status" value="1"/>
</dbReference>
<keyword evidence="5" id="KW-0547">Nucleotide-binding</keyword>
<keyword evidence="9" id="KW-0812">Transmembrane</keyword>
<evidence type="ECO:0000313" key="12">
    <source>
        <dbReference type="Proteomes" id="UP000033428"/>
    </source>
</evidence>
<keyword evidence="9" id="KW-0472">Membrane</keyword>
<dbReference type="EMBL" id="JYNY01000436">
    <property type="protein sequence ID" value="KJJ83923.1"/>
    <property type="molecule type" value="Genomic_DNA"/>
</dbReference>
<dbReference type="Gene3D" id="3.30.565.10">
    <property type="entry name" value="Histidine kinase-like ATPase, C-terminal domain"/>
    <property type="match status" value="1"/>
</dbReference>
<dbReference type="InterPro" id="IPR036890">
    <property type="entry name" value="HATPase_C_sf"/>
</dbReference>
<keyword evidence="9" id="KW-1133">Transmembrane helix</keyword>
<feature type="transmembrane region" description="Helical" evidence="9">
    <location>
        <begin position="63"/>
        <end position="82"/>
    </location>
</feature>
<organism evidence="11 12">
    <name type="scientific">Candidatus Omnitrophus magneticus</name>
    <dbReference type="NCBI Taxonomy" id="1609969"/>
    <lineage>
        <taxon>Bacteria</taxon>
        <taxon>Pseudomonadati</taxon>
        <taxon>Candidatus Omnitrophota</taxon>
        <taxon>Candidatus Omnitrophus</taxon>
    </lineage>
</organism>
<feature type="transmembrane region" description="Helical" evidence="9">
    <location>
        <begin position="7"/>
        <end position="28"/>
    </location>
</feature>
<evidence type="ECO:0000256" key="2">
    <source>
        <dbReference type="ARBA" id="ARBA00012438"/>
    </source>
</evidence>
<evidence type="ECO:0000256" key="1">
    <source>
        <dbReference type="ARBA" id="ARBA00000085"/>
    </source>
</evidence>
<dbReference type="SMART" id="SM00387">
    <property type="entry name" value="HATPase_c"/>
    <property type="match status" value="1"/>
</dbReference>
<dbReference type="Pfam" id="PF00512">
    <property type="entry name" value="HisKA"/>
    <property type="match status" value="1"/>
</dbReference>
<evidence type="ECO:0000256" key="6">
    <source>
        <dbReference type="ARBA" id="ARBA00022777"/>
    </source>
</evidence>
<keyword evidence="4" id="KW-0808">Transferase</keyword>
<evidence type="ECO:0000256" key="7">
    <source>
        <dbReference type="ARBA" id="ARBA00022840"/>
    </source>
</evidence>
<dbReference type="PROSITE" id="PS50109">
    <property type="entry name" value="HIS_KIN"/>
    <property type="match status" value="1"/>
</dbReference>
<dbReference type="SMART" id="SM00388">
    <property type="entry name" value="HisKA"/>
    <property type="match status" value="1"/>
</dbReference>
<name>A0A0F0CKT1_9BACT</name>
<dbReference type="InterPro" id="IPR005467">
    <property type="entry name" value="His_kinase_dom"/>
</dbReference>
<dbReference type="Gene3D" id="1.10.287.130">
    <property type="match status" value="1"/>
</dbReference>
<dbReference type="CDD" id="cd00082">
    <property type="entry name" value="HisKA"/>
    <property type="match status" value="1"/>
</dbReference>
<evidence type="ECO:0000256" key="3">
    <source>
        <dbReference type="ARBA" id="ARBA00022553"/>
    </source>
</evidence>
<evidence type="ECO:0000256" key="4">
    <source>
        <dbReference type="ARBA" id="ARBA00022679"/>
    </source>
</evidence>
<evidence type="ECO:0000256" key="9">
    <source>
        <dbReference type="SAM" id="Phobius"/>
    </source>
</evidence>
<reference evidence="11 12" key="1">
    <citation type="submission" date="2015-02" db="EMBL/GenBank/DDBJ databases">
        <title>Single-cell genomics of uncultivated deep-branching MTB reveals a conserved set of magnetosome genes.</title>
        <authorList>
            <person name="Kolinko S."/>
            <person name="Richter M."/>
            <person name="Glockner F.O."/>
            <person name="Brachmann A."/>
            <person name="Schuler D."/>
        </authorList>
    </citation>
    <scope>NUCLEOTIDE SEQUENCE [LARGE SCALE GENOMIC DNA]</scope>
    <source>
        <strain evidence="11">SKK-01</strain>
    </source>
</reference>
<dbReference type="SUPFAM" id="SSF47384">
    <property type="entry name" value="Homodimeric domain of signal transducing histidine kinase"/>
    <property type="match status" value="1"/>
</dbReference>
<dbReference type="AlphaFoldDB" id="A0A0F0CKT1"/>
<gene>
    <name evidence="11" type="ORF">OMAG_002195</name>
</gene>
<dbReference type="Proteomes" id="UP000033428">
    <property type="component" value="Unassembled WGS sequence"/>
</dbReference>
<evidence type="ECO:0000256" key="5">
    <source>
        <dbReference type="ARBA" id="ARBA00022741"/>
    </source>
</evidence>
<dbReference type="EC" id="2.7.13.3" evidence="2"/>
<dbReference type="InterPro" id="IPR003661">
    <property type="entry name" value="HisK_dim/P_dom"/>
</dbReference>
<evidence type="ECO:0000256" key="8">
    <source>
        <dbReference type="ARBA" id="ARBA00023012"/>
    </source>
</evidence>
<dbReference type="InterPro" id="IPR003594">
    <property type="entry name" value="HATPase_dom"/>
</dbReference>
<feature type="domain" description="Histidine kinase" evidence="10">
    <location>
        <begin position="112"/>
        <end position="321"/>
    </location>
</feature>
<dbReference type="PANTHER" id="PTHR43065:SF10">
    <property type="entry name" value="PEROXIDE STRESS-ACTIVATED HISTIDINE KINASE MAK3"/>
    <property type="match status" value="1"/>
</dbReference>
<dbReference type="InterPro" id="IPR004358">
    <property type="entry name" value="Sig_transdc_His_kin-like_C"/>
</dbReference>
<comment type="catalytic activity">
    <reaction evidence="1">
        <text>ATP + protein L-histidine = ADP + protein N-phospho-L-histidine.</text>
        <dbReference type="EC" id="2.7.13.3"/>
    </reaction>
</comment>
<keyword evidence="12" id="KW-1185">Reference proteome</keyword>
<comment type="caution">
    <text evidence="11">The sequence shown here is derived from an EMBL/GenBank/DDBJ whole genome shotgun (WGS) entry which is preliminary data.</text>
</comment>
<keyword evidence="6 11" id="KW-0418">Kinase</keyword>
<evidence type="ECO:0000313" key="11">
    <source>
        <dbReference type="EMBL" id="KJJ83923.1"/>
    </source>
</evidence>
<accession>A0A0F0CKT1</accession>
<sequence>MRFLLRFKICVSFAVLLTLCVMISFVSINTINQVMETEKFLKDKQNSINKTKMLYQIAEAKNIITVVTVAVVVFGSTLIYIINKMIKLKLQQQLDKIGETEKLASLGRLSAGVAHEINNPLADASLNIELLKDDLKNNIIDDSFRQKLCSVEWDIDRVSTIAKELLQFSRSSDPVFVQLNLNGIINSSLVILSNKLQYLTVNKRLSPVPDIIGEPVKLEQAIVNILKNAAESMNEQGDIFITSSYNKGYVMVEITDSGSGIDDEYMSKIFEPFFTTKKVGTGTGLGLSITYGIICQHNGDIKISSIKDRGTKVVLSFPLRIPNG</sequence>
<dbReference type="GO" id="GO:0005524">
    <property type="term" value="F:ATP binding"/>
    <property type="evidence" value="ECO:0007669"/>
    <property type="project" value="UniProtKB-KW"/>
</dbReference>
<dbReference type="PRINTS" id="PR00344">
    <property type="entry name" value="BCTRLSENSOR"/>
</dbReference>
<protein>
    <recommendedName>
        <fullName evidence="2">histidine kinase</fullName>
        <ecNumber evidence="2">2.7.13.3</ecNumber>
    </recommendedName>
</protein>
<keyword evidence="8" id="KW-0902">Two-component regulatory system</keyword>
<proteinExistence type="predicted"/>
<keyword evidence="3" id="KW-0597">Phosphoprotein</keyword>
<keyword evidence="7" id="KW-0067">ATP-binding</keyword>
<dbReference type="GO" id="GO:0000155">
    <property type="term" value="F:phosphorelay sensor kinase activity"/>
    <property type="evidence" value="ECO:0007669"/>
    <property type="project" value="InterPro"/>
</dbReference>
<dbReference type="InterPro" id="IPR036097">
    <property type="entry name" value="HisK_dim/P_sf"/>
</dbReference>
<dbReference type="Pfam" id="PF02518">
    <property type="entry name" value="HATPase_c"/>
    <property type="match status" value="1"/>
</dbReference>
<dbReference type="SUPFAM" id="SSF55874">
    <property type="entry name" value="ATPase domain of HSP90 chaperone/DNA topoisomerase II/histidine kinase"/>
    <property type="match status" value="1"/>
</dbReference>